<dbReference type="SUPFAM" id="SSF58104">
    <property type="entry name" value="Methyl-accepting chemotaxis protein (MCP) signaling domain"/>
    <property type="match status" value="1"/>
</dbReference>
<organism evidence="13 14">
    <name type="scientific">Nocardioides fonticola</name>
    <dbReference type="NCBI Taxonomy" id="450363"/>
    <lineage>
        <taxon>Bacteria</taxon>
        <taxon>Bacillati</taxon>
        <taxon>Actinomycetota</taxon>
        <taxon>Actinomycetes</taxon>
        <taxon>Propionibacteriales</taxon>
        <taxon>Nocardioidaceae</taxon>
        <taxon>Nocardioides</taxon>
    </lineage>
</organism>
<evidence type="ECO:0008006" key="15">
    <source>
        <dbReference type="Google" id="ProtNLM"/>
    </source>
</evidence>
<dbReference type="InterPro" id="IPR000727">
    <property type="entry name" value="T_SNARE_dom"/>
</dbReference>
<evidence type="ECO:0000256" key="3">
    <source>
        <dbReference type="ARBA" id="ARBA00022692"/>
    </source>
</evidence>
<gene>
    <name evidence="13" type="ORF">GCM10022215_25220</name>
</gene>
<name>A0ABP7XKI6_9ACTN</name>
<dbReference type="PRINTS" id="PR00260">
    <property type="entry name" value="CHEMTRNSDUCR"/>
</dbReference>
<evidence type="ECO:0000256" key="8">
    <source>
        <dbReference type="SAM" id="MobiDB-lite"/>
    </source>
</evidence>
<evidence type="ECO:0000313" key="13">
    <source>
        <dbReference type="EMBL" id="GAA4120921.1"/>
    </source>
</evidence>
<keyword evidence="9" id="KW-0472">Membrane</keyword>
<keyword evidence="2" id="KW-1003">Cell membrane</keyword>
<feature type="region of interest" description="Disordered" evidence="8">
    <location>
        <begin position="330"/>
        <end position="394"/>
    </location>
</feature>
<feature type="domain" description="Methyl-accepting transducer" evidence="10">
    <location>
        <begin position="486"/>
        <end position="715"/>
    </location>
</feature>
<sequence>MTAETIIRPQQTGDPVVQRPRPPLRSVAPDGPDAGGSAEAPIAWRRRITIKQRLVALIVLGAVVLAAMTVIGVLQVAQPLAANDANRTSAQGLAALNRAYALWIATDDMVQGALNSPVIESENPGITQMSIDYFESDYEAAMKEIDTAIKGAGDPAMATALENLKSKLVAYREIQQNAIDAMQAGDRRLASHWGITKAWPPYLEIDKVFQAQQQAAEKLGNQRADAIHHDLSRLRIALALVAVLGIVLFVGLGFLISRSISRPLQKVVDALRNIAGGARDTTAKVDHDNQDEIGEIAGAVDVVVASLISGEQAAREAVAAREAAMAAERAAEETARQAEAAEAERRAELERQQREQAAAQAEQEAARRRAEEAAEAERQRKALAEEAERERMALAAETERQRIAAQQTAEVTAAVQALEAYIGRVAAGDFTARLDLAIDREAPHLASVVQTSTSVQRLTETLRDSFVQLGEVAASVAAAATELTASSAAMDSTAESTSDLAGHVSHASEQVSANIATVAAAAEQMSASIREIAANATSASSIAMTAVASASSAQGTVHELGESSAEIGEVVKVITSIAQQTNLLALNATIEAARAGEAGRGFAIVANEVKELAGETARATEEIGRRIEAIQGSSQQAAEAILGISEVIGTINDITGTIAGAVEEQTATTNEIARSVTEAATGAEGITGDIGRVAHAAVETKQGAEDTTRSASSLSAMATQLDTLLGRFTY</sequence>
<reference evidence="14" key="1">
    <citation type="journal article" date="2019" name="Int. J. Syst. Evol. Microbiol.">
        <title>The Global Catalogue of Microorganisms (GCM) 10K type strain sequencing project: providing services to taxonomists for standard genome sequencing and annotation.</title>
        <authorList>
            <consortium name="The Broad Institute Genomics Platform"/>
            <consortium name="The Broad Institute Genome Sequencing Center for Infectious Disease"/>
            <person name="Wu L."/>
            <person name="Ma J."/>
        </authorList>
    </citation>
    <scope>NUCLEOTIDE SEQUENCE [LARGE SCALE GENOMIC DNA]</scope>
    <source>
        <strain evidence="14">JCM 16703</strain>
    </source>
</reference>
<feature type="transmembrane region" description="Helical" evidence="9">
    <location>
        <begin position="236"/>
        <end position="256"/>
    </location>
</feature>
<evidence type="ECO:0000256" key="1">
    <source>
        <dbReference type="ARBA" id="ARBA00004429"/>
    </source>
</evidence>
<evidence type="ECO:0000259" key="12">
    <source>
        <dbReference type="PROSITE" id="PS50885"/>
    </source>
</evidence>
<evidence type="ECO:0000256" key="5">
    <source>
        <dbReference type="ARBA" id="ARBA00023224"/>
    </source>
</evidence>
<evidence type="ECO:0000256" key="7">
    <source>
        <dbReference type="PROSITE-ProRule" id="PRU00284"/>
    </source>
</evidence>
<dbReference type="PROSITE" id="PS50111">
    <property type="entry name" value="CHEMOTAXIS_TRANSDUC_2"/>
    <property type="match status" value="1"/>
</dbReference>
<evidence type="ECO:0000256" key="4">
    <source>
        <dbReference type="ARBA" id="ARBA00022989"/>
    </source>
</evidence>
<evidence type="ECO:0000259" key="11">
    <source>
        <dbReference type="PROSITE" id="PS50192"/>
    </source>
</evidence>
<feature type="compositionally biased region" description="Basic and acidic residues" evidence="8">
    <location>
        <begin position="342"/>
        <end position="354"/>
    </location>
</feature>
<keyword evidence="2" id="KW-0997">Cell inner membrane</keyword>
<dbReference type="SUPFAM" id="SSF158472">
    <property type="entry name" value="HAMP domain-like"/>
    <property type="match status" value="1"/>
</dbReference>
<accession>A0ABP7XKI6</accession>
<dbReference type="InterPro" id="IPR004090">
    <property type="entry name" value="Chemotax_Me-accpt_rcpt"/>
</dbReference>
<keyword evidence="5 7" id="KW-0807">Transducer</keyword>
<evidence type="ECO:0000256" key="9">
    <source>
        <dbReference type="SAM" id="Phobius"/>
    </source>
</evidence>
<dbReference type="PROSITE" id="PS50885">
    <property type="entry name" value="HAMP"/>
    <property type="match status" value="1"/>
</dbReference>
<comment type="caution">
    <text evidence="13">The sequence shown here is derived from an EMBL/GenBank/DDBJ whole genome shotgun (WGS) entry which is preliminary data.</text>
</comment>
<evidence type="ECO:0000259" key="10">
    <source>
        <dbReference type="PROSITE" id="PS50111"/>
    </source>
</evidence>
<protein>
    <recommendedName>
        <fullName evidence="15">Methyl-accepting chemotaxis protein</fullName>
    </recommendedName>
</protein>
<dbReference type="PANTHER" id="PTHR32089">
    <property type="entry name" value="METHYL-ACCEPTING CHEMOTAXIS PROTEIN MCPB"/>
    <property type="match status" value="1"/>
</dbReference>
<dbReference type="SMART" id="SM00304">
    <property type="entry name" value="HAMP"/>
    <property type="match status" value="2"/>
</dbReference>
<dbReference type="InterPro" id="IPR004089">
    <property type="entry name" value="MCPsignal_dom"/>
</dbReference>
<dbReference type="InterPro" id="IPR003660">
    <property type="entry name" value="HAMP_dom"/>
</dbReference>
<dbReference type="RefSeq" id="WP_344733763.1">
    <property type="nucleotide sequence ID" value="NZ_BAAAZH010000017.1"/>
</dbReference>
<dbReference type="Pfam" id="PF00672">
    <property type="entry name" value="HAMP"/>
    <property type="match status" value="1"/>
</dbReference>
<dbReference type="SMART" id="SM00283">
    <property type="entry name" value="MA"/>
    <property type="match status" value="1"/>
</dbReference>
<comment type="similarity">
    <text evidence="6">Belongs to the methyl-accepting chemotaxis (MCP) protein family.</text>
</comment>
<dbReference type="PANTHER" id="PTHR32089:SF112">
    <property type="entry name" value="LYSOZYME-LIKE PROTEIN-RELATED"/>
    <property type="match status" value="1"/>
</dbReference>
<keyword evidence="14" id="KW-1185">Reference proteome</keyword>
<dbReference type="Gene3D" id="6.10.340.10">
    <property type="match status" value="1"/>
</dbReference>
<keyword evidence="4 9" id="KW-1133">Transmembrane helix</keyword>
<feature type="domain" description="HAMP" evidence="12">
    <location>
        <begin position="258"/>
        <end position="312"/>
    </location>
</feature>
<keyword evidence="3 9" id="KW-0812">Transmembrane</keyword>
<dbReference type="Gene3D" id="1.10.287.950">
    <property type="entry name" value="Methyl-accepting chemotaxis protein"/>
    <property type="match status" value="1"/>
</dbReference>
<dbReference type="CDD" id="cd06225">
    <property type="entry name" value="HAMP"/>
    <property type="match status" value="1"/>
</dbReference>
<dbReference type="EMBL" id="BAAAZH010000017">
    <property type="protein sequence ID" value="GAA4120921.1"/>
    <property type="molecule type" value="Genomic_DNA"/>
</dbReference>
<evidence type="ECO:0000256" key="6">
    <source>
        <dbReference type="ARBA" id="ARBA00029447"/>
    </source>
</evidence>
<feature type="compositionally biased region" description="Basic and acidic residues" evidence="8">
    <location>
        <begin position="364"/>
        <end position="394"/>
    </location>
</feature>
<dbReference type="PROSITE" id="PS50192">
    <property type="entry name" value="T_SNARE"/>
    <property type="match status" value="1"/>
</dbReference>
<feature type="region of interest" description="Disordered" evidence="8">
    <location>
        <begin position="1"/>
        <end position="38"/>
    </location>
</feature>
<dbReference type="Pfam" id="PF00015">
    <property type="entry name" value="MCPsignal"/>
    <property type="match status" value="1"/>
</dbReference>
<proteinExistence type="inferred from homology"/>
<evidence type="ECO:0000256" key="2">
    <source>
        <dbReference type="ARBA" id="ARBA00022519"/>
    </source>
</evidence>
<comment type="subcellular location">
    <subcellularLocation>
        <location evidence="1">Cell inner membrane</location>
        <topology evidence="1">Multi-pass membrane protein</topology>
    </subcellularLocation>
</comment>
<feature type="transmembrane region" description="Helical" evidence="9">
    <location>
        <begin position="54"/>
        <end position="77"/>
    </location>
</feature>
<dbReference type="Proteomes" id="UP001501495">
    <property type="component" value="Unassembled WGS sequence"/>
</dbReference>
<feature type="domain" description="T-SNARE coiled-coil homology" evidence="11">
    <location>
        <begin position="631"/>
        <end position="693"/>
    </location>
</feature>
<evidence type="ECO:0000313" key="14">
    <source>
        <dbReference type="Proteomes" id="UP001501495"/>
    </source>
</evidence>